<dbReference type="InterPro" id="IPR051801">
    <property type="entry name" value="GH28_Enzymes"/>
</dbReference>
<name>A0ABY4RKI5_9BACL</name>
<keyword evidence="7" id="KW-1185">Reference proteome</keyword>
<evidence type="ECO:0000256" key="1">
    <source>
        <dbReference type="ARBA" id="ARBA00008834"/>
    </source>
</evidence>
<dbReference type="EMBL" id="CP027059">
    <property type="protein sequence ID" value="UQZ82941.1"/>
    <property type="molecule type" value="Genomic_DNA"/>
</dbReference>
<dbReference type="EC" id="3.2.1.15" evidence="6"/>
<dbReference type="PANTHER" id="PTHR31339:SF9">
    <property type="entry name" value="PLASMIN AND FIBRONECTIN-BINDING PROTEIN A"/>
    <property type="match status" value="1"/>
</dbReference>
<dbReference type="InterPro" id="IPR006626">
    <property type="entry name" value="PbH1"/>
</dbReference>
<evidence type="ECO:0000259" key="5">
    <source>
        <dbReference type="Pfam" id="PF12708"/>
    </source>
</evidence>
<dbReference type="PROSITE" id="PS00502">
    <property type="entry name" value="POLYGALACTURONASE"/>
    <property type="match status" value="1"/>
</dbReference>
<evidence type="ECO:0000256" key="2">
    <source>
        <dbReference type="ARBA" id="ARBA00022801"/>
    </source>
</evidence>
<proteinExistence type="inferred from homology"/>
<dbReference type="RefSeq" id="WP_249865020.1">
    <property type="nucleotide sequence ID" value="NZ_CP027059.1"/>
</dbReference>
<dbReference type="InterPro" id="IPR012334">
    <property type="entry name" value="Pectin_lyas_fold"/>
</dbReference>
<organism evidence="6 7">
    <name type="scientific">Paenibacillus konkukensis</name>
    <dbReference type="NCBI Taxonomy" id="2020716"/>
    <lineage>
        <taxon>Bacteria</taxon>
        <taxon>Bacillati</taxon>
        <taxon>Bacillota</taxon>
        <taxon>Bacilli</taxon>
        <taxon>Bacillales</taxon>
        <taxon>Paenibacillaceae</taxon>
        <taxon>Paenibacillus</taxon>
    </lineage>
</organism>
<dbReference type="Pfam" id="PF00295">
    <property type="entry name" value="Glyco_hydro_28"/>
    <property type="match status" value="1"/>
</dbReference>
<feature type="domain" description="Rhamnogalacturonase A/B/Epimerase-like pectate lyase" evidence="5">
    <location>
        <begin position="34"/>
        <end position="90"/>
    </location>
</feature>
<dbReference type="GO" id="GO:0004650">
    <property type="term" value="F:polygalacturonase activity"/>
    <property type="evidence" value="ECO:0007669"/>
    <property type="project" value="UniProtKB-EC"/>
</dbReference>
<evidence type="ECO:0000256" key="3">
    <source>
        <dbReference type="ARBA" id="ARBA00023295"/>
    </source>
</evidence>
<reference evidence="6" key="1">
    <citation type="submission" date="2018-02" db="EMBL/GenBank/DDBJ databases">
        <authorList>
            <person name="Kim S.-K."/>
            <person name="Jung H.-I."/>
            <person name="Lee S.-W."/>
        </authorList>
    </citation>
    <scope>NUCLEOTIDE SEQUENCE</scope>
    <source>
        <strain evidence="6">SK3146</strain>
    </source>
</reference>
<reference evidence="6" key="2">
    <citation type="journal article" date="2021" name="J Anim Sci Technol">
        <title>Complete genome sequence of Paenibacillus konkukensis sp. nov. SK3146 as a potential probiotic strain.</title>
        <authorList>
            <person name="Jung H.I."/>
            <person name="Park S."/>
            <person name="Niu K.M."/>
            <person name="Lee S.W."/>
            <person name="Kothari D."/>
            <person name="Yi K.J."/>
            <person name="Kim S.K."/>
        </authorList>
    </citation>
    <scope>NUCLEOTIDE SEQUENCE</scope>
    <source>
        <strain evidence="6">SK3146</strain>
    </source>
</reference>
<dbReference type="InterPro" id="IPR011050">
    <property type="entry name" value="Pectin_lyase_fold/virulence"/>
</dbReference>
<dbReference type="InterPro" id="IPR000743">
    <property type="entry name" value="Glyco_hydro_28"/>
</dbReference>
<evidence type="ECO:0000313" key="6">
    <source>
        <dbReference type="EMBL" id="UQZ82941.1"/>
    </source>
</evidence>
<dbReference type="InterPro" id="IPR024535">
    <property type="entry name" value="RHGA/B-epi-like_pectate_lyase"/>
</dbReference>
<dbReference type="Pfam" id="PF12708">
    <property type="entry name" value="Pect-lyase_RHGA_epim"/>
    <property type="match status" value="1"/>
</dbReference>
<protein>
    <submittedName>
        <fullName evidence="6">Polygalacturonase</fullName>
        <ecNumber evidence="6">3.2.1.15</ecNumber>
    </submittedName>
</protein>
<sequence length="529" mass="57531">MNHTVHSDAAYESNPPFDMPEIELPNIPEYNVIITDFGARGDGITKNTEAIAKAIEACAAAGGGTVVIPSGVWLTGPIVFKSRIRLHTEPGAVIRFSSDYADYPLIESNFEGLPAVRCMSPLFAERLEDIAITGGGIFDGAGDAWRPVKKFKMTELQWGKLTASGGVVDADGEIWWPSEAAMNGAATVNRLRKQSTAALADYEPVKAYLRPVLLSFRECRRVLLDGPTFQKSPGWCLHHWVSEHITIRGVTVRNPWYSQNGDGLDLESCRYAQVTDSVFDVGDDAICIKSGKDEAGRKLGKPCEYVVVRHCTVYHGHGGFVIGSEMSGGVRHMLVSDCSFVGTDVGLRFKSTRGRGGVVEQVYIRNIRMKDIAREAITFNMYYEVKADTDAAAEVNEGTPRFRDIFIEDAVCAGAETGIQLKGLPEMPIRGIHLQRVCIEAQRAIECSNAENISMSEVTVVPKEEGPVARIHNSRDILIEKLSCPARQEVLLHATGERTAGIDLRAVSAGAPAAVILGEEVTAGAVKLQ</sequence>
<dbReference type="Proteomes" id="UP001057134">
    <property type="component" value="Chromosome"/>
</dbReference>
<dbReference type="SMART" id="SM00710">
    <property type="entry name" value="PbH1"/>
    <property type="match status" value="5"/>
</dbReference>
<keyword evidence="3 4" id="KW-0326">Glycosidase</keyword>
<dbReference type="Gene3D" id="2.160.20.10">
    <property type="entry name" value="Single-stranded right-handed beta-helix, Pectin lyase-like"/>
    <property type="match status" value="1"/>
</dbReference>
<keyword evidence="2 4" id="KW-0378">Hydrolase</keyword>
<accession>A0ABY4RKI5</accession>
<evidence type="ECO:0000313" key="7">
    <source>
        <dbReference type="Proteomes" id="UP001057134"/>
    </source>
</evidence>
<comment type="similarity">
    <text evidence="1 4">Belongs to the glycosyl hydrolase 28 family.</text>
</comment>
<dbReference type="SUPFAM" id="SSF51126">
    <property type="entry name" value="Pectin lyase-like"/>
    <property type="match status" value="1"/>
</dbReference>
<evidence type="ECO:0000256" key="4">
    <source>
        <dbReference type="RuleBase" id="RU361169"/>
    </source>
</evidence>
<dbReference type="PANTHER" id="PTHR31339">
    <property type="entry name" value="PECTIN LYASE-RELATED"/>
    <property type="match status" value="1"/>
</dbReference>
<gene>
    <name evidence="6" type="primary">pgl_2</name>
    <name evidence="6" type="ORF">SK3146_02101</name>
</gene>